<dbReference type="SUPFAM" id="SSF56784">
    <property type="entry name" value="HAD-like"/>
    <property type="match status" value="1"/>
</dbReference>
<dbReference type="AlphaFoldDB" id="A0A8J2YC54"/>
<evidence type="ECO:0000256" key="4">
    <source>
        <dbReference type="HAMAP-Rule" id="MF_01680"/>
    </source>
</evidence>
<dbReference type="HAMAP" id="MF_01680">
    <property type="entry name" value="Salvage_MtnX"/>
    <property type="match status" value="1"/>
</dbReference>
<keyword evidence="1 4" id="KW-0028">Amino-acid biosynthesis</keyword>
<dbReference type="InterPro" id="IPR017718">
    <property type="entry name" value="HAD-SF_hydro_IB_MtnX"/>
</dbReference>
<dbReference type="Pfam" id="PF12710">
    <property type="entry name" value="HAD"/>
    <property type="match status" value="1"/>
</dbReference>
<gene>
    <name evidence="4 5" type="primary">mtnX</name>
    <name evidence="5" type="ORF">GCM10011571_01660</name>
</gene>
<reference evidence="5" key="2">
    <citation type="submission" date="2020-09" db="EMBL/GenBank/DDBJ databases">
        <authorList>
            <person name="Sun Q."/>
            <person name="Zhou Y."/>
        </authorList>
    </citation>
    <scope>NUCLEOTIDE SEQUENCE</scope>
    <source>
        <strain evidence="5">CGMCC 1.15179</strain>
    </source>
</reference>
<evidence type="ECO:0000313" key="5">
    <source>
        <dbReference type="EMBL" id="GGE04344.1"/>
    </source>
</evidence>
<dbReference type="PANTHER" id="PTHR28181">
    <property type="entry name" value="UPF0655 PROTEIN YCR015C"/>
    <property type="match status" value="1"/>
</dbReference>
<dbReference type="InterPro" id="IPR050849">
    <property type="entry name" value="HAD-like_hydrolase_phosphatase"/>
</dbReference>
<evidence type="ECO:0000256" key="2">
    <source>
        <dbReference type="ARBA" id="ARBA00022801"/>
    </source>
</evidence>
<dbReference type="CDD" id="cd07524">
    <property type="entry name" value="HAD_Pase"/>
    <property type="match status" value="1"/>
</dbReference>
<reference evidence="5" key="1">
    <citation type="journal article" date="2014" name="Int. J. Syst. Evol. Microbiol.">
        <title>Complete genome sequence of Corynebacterium casei LMG S-19264T (=DSM 44701T), isolated from a smear-ripened cheese.</title>
        <authorList>
            <consortium name="US DOE Joint Genome Institute (JGI-PGF)"/>
            <person name="Walter F."/>
            <person name="Albersmeier A."/>
            <person name="Kalinowski J."/>
            <person name="Ruckert C."/>
        </authorList>
    </citation>
    <scope>NUCLEOTIDE SEQUENCE</scope>
    <source>
        <strain evidence="5">CGMCC 1.15179</strain>
    </source>
</reference>
<dbReference type="GO" id="GO:0019509">
    <property type="term" value="P:L-methionine salvage from methylthioadenosine"/>
    <property type="evidence" value="ECO:0007669"/>
    <property type="project" value="UniProtKB-UniRule"/>
</dbReference>
<keyword evidence="6" id="KW-1185">Reference proteome</keyword>
<dbReference type="NCBIfam" id="TIGR01488">
    <property type="entry name" value="HAD-SF-IB"/>
    <property type="match status" value="1"/>
</dbReference>
<keyword evidence="2 4" id="KW-0378">Hydrolase</keyword>
<dbReference type="InterPro" id="IPR036412">
    <property type="entry name" value="HAD-like_sf"/>
</dbReference>
<evidence type="ECO:0000313" key="6">
    <source>
        <dbReference type="Proteomes" id="UP000625210"/>
    </source>
</evidence>
<dbReference type="Gene3D" id="3.40.50.1000">
    <property type="entry name" value="HAD superfamily/HAD-like"/>
    <property type="match status" value="1"/>
</dbReference>
<dbReference type="UniPathway" id="UPA00904">
    <property type="reaction ID" value="UER00877"/>
</dbReference>
<comment type="catalytic activity">
    <reaction evidence="4">
        <text>2-hydroxy-5-methylsulfanyl-3-oxopent-1-enyl phosphate + H2O = 1,2-dihydroxy-5-(methylsulfanyl)pent-1-en-3-one + phosphate</text>
        <dbReference type="Rhea" id="RHEA:14481"/>
        <dbReference type="ChEBI" id="CHEBI:15377"/>
        <dbReference type="ChEBI" id="CHEBI:43474"/>
        <dbReference type="ChEBI" id="CHEBI:49252"/>
        <dbReference type="ChEBI" id="CHEBI:59505"/>
        <dbReference type="EC" id="3.1.3.87"/>
    </reaction>
</comment>
<proteinExistence type="inferred from homology"/>
<dbReference type="Proteomes" id="UP000625210">
    <property type="component" value="Unassembled WGS sequence"/>
</dbReference>
<accession>A0A8J2YC54</accession>
<dbReference type="GO" id="GO:0043716">
    <property type="term" value="F:2-hydroxy-3-keto-5-methylthiopentenyl-1-phosphate phosphatase activity"/>
    <property type="evidence" value="ECO:0007669"/>
    <property type="project" value="UniProtKB-UniRule"/>
</dbReference>
<dbReference type="Gene3D" id="3.90.1470.20">
    <property type="match status" value="1"/>
</dbReference>
<dbReference type="InterPro" id="IPR006384">
    <property type="entry name" value="HAD_hydro_PyrdxlP_Pase-like"/>
</dbReference>
<dbReference type="EMBL" id="BMHQ01000001">
    <property type="protein sequence ID" value="GGE04344.1"/>
    <property type="molecule type" value="Genomic_DNA"/>
</dbReference>
<comment type="caution">
    <text evidence="5">The sequence shown here is derived from an EMBL/GenBank/DDBJ whole genome shotgun (WGS) entry which is preliminary data.</text>
</comment>
<comment type="pathway">
    <text evidence="4">Amino-acid biosynthesis; L-methionine biosynthesis via salvage pathway; L-methionine from S-methyl-5-thio-alpha-D-ribose 1-phosphate: step 4/6.</text>
</comment>
<dbReference type="InterPro" id="IPR023214">
    <property type="entry name" value="HAD_sf"/>
</dbReference>
<evidence type="ECO:0000256" key="3">
    <source>
        <dbReference type="ARBA" id="ARBA00023167"/>
    </source>
</evidence>
<organism evidence="5 6">
    <name type="scientific">Marinithermofilum abyssi</name>
    <dbReference type="NCBI Taxonomy" id="1571185"/>
    <lineage>
        <taxon>Bacteria</taxon>
        <taxon>Bacillati</taxon>
        <taxon>Bacillota</taxon>
        <taxon>Bacilli</taxon>
        <taxon>Bacillales</taxon>
        <taxon>Thermoactinomycetaceae</taxon>
        <taxon>Marinithermofilum</taxon>
    </lineage>
</organism>
<sequence>MNQATALQRPVIFCDFDGTITVNDNIIRILKHFDPPGWKAIKDDILTQRVSIREGVGRLFSLLPASRCEEIVRYAVDSVEIRPGFGEFLRFCREEGIRFLVTSGGIDFFVYPILKPFGISEADIYCNGSDFSGEQIRITWPHPCDADCPQGNCGMCKTRVLRSYPNSRTKIVIGDSITDLAAAKMADLVIARDLLLKKCQDLHLPHRPFTTFTDVIEILKSEFLLTGGNSR</sequence>
<protein>
    <recommendedName>
        <fullName evidence="4">2-hydroxy-3-keto-5-methylthiopentenyl-1-phosphate phosphatase</fullName>
        <shortName evidence="4">HK-MTPenyl-1-P phosphatase</shortName>
        <ecNumber evidence="4">3.1.3.87</ecNumber>
    </recommendedName>
</protein>
<comment type="function">
    <text evidence="4">Dephosphorylates 2-hydroxy-3-keto-5-methylthiopentenyl-1-phosphate (HK-MTPenyl-1-P) yielding 1,2-dihydroxy-3-keto-5-methylthiopentene (DHK-MTPene).</text>
</comment>
<evidence type="ECO:0000256" key="1">
    <source>
        <dbReference type="ARBA" id="ARBA00022605"/>
    </source>
</evidence>
<dbReference type="RefSeq" id="WP_188646033.1">
    <property type="nucleotide sequence ID" value="NZ_BMHQ01000001.1"/>
</dbReference>
<dbReference type="PANTHER" id="PTHR28181:SF2">
    <property type="entry name" value="PHOSPHORIC MONOESTER HYDROLASE"/>
    <property type="match status" value="1"/>
</dbReference>
<name>A0A8J2YC54_9BACL</name>
<keyword evidence="3 4" id="KW-0486">Methionine biosynthesis</keyword>
<dbReference type="NCBIfam" id="TIGR01489">
    <property type="entry name" value="DKMTPPase-SF"/>
    <property type="match status" value="1"/>
</dbReference>
<dbReference type="NCBIfam" id="NF007103">
    <property type="entry name" value="PRK09552.1"/>
    <property type="match status" value="1"/>
</dbReference>
<dbReference type="EC" id="3.1.3.87" evidence="4"/>
<comment type="similarity">
    <text evidence="4">Belongs to the HAD-like hydrolase superfamily. MtnX family.</text>
</comment>